<keyword evidence="4" id="KW-0378">Hydrolase</keyword>
<evidence type="ECO:0000313" key="11">
    <source>
        <dbReference type="EnsemblMetazoa" id="ADAC001018-PA"/>
    </source>
</evidence>
<reference evidence="10" key="3">
    <citation type="journal article" date="2013" name="Nucleic Acids Res.">
        <title>The genome of Anopheles darlingi, the main neotropical malaria vector.</title>
        <authorList>
            <person name="Marinotti O."/>
            <person name="Cerqueira G.C."/>
            <person name="de Almeida L.G."/>
            <person name="Ferro M.I."/>
            <person name="Loreto E.L."/>
            <person name="Zaha A."/>
            <person name="Teixeira S.M."/>
            <person name="Wespiser A.R."/>
            <person name="Almeida E Silva A."/>
            <person name="Schlindwein A.D."/>
            <person name="Pacheco A.C."/>
            <person name="Silva A.L."/>
            <person name="Graveley B.R."/>
            <person name="Walenz B.P."/>
            <person name="Lima Bde A."/>
            <person name="Ribeiro C.A."/>
            <person name="Nunes-Silva C.G."/>
            <person name="de Carvalho C.R."/>
            <person name="Soares C.M."/>
            <person name="de Menezes C.B."/>
            <person name="Matiolli C."/>
            <person name="Caffrey D."/>
            <person name="Araujo D.A."/>
            <person name="de Oliveira D.M."/>
            <person name="Golenbock D."/>
            <person name="Grisard E.C."/>
            <person name="Fantinatti-Garboggini F."/>
            <person name="de Carvalho F.M."/>
            <person name="Barcellos F.G."/>
            <person name="Prosdocimi F."/>
            <person name="May G."/>
            <person name="Azevedo Junior G.M."/>
            <person name="Guimaraes G.M."/>
            <person name="Goldman G.H."/>
            <person name="Padilha I.Q."/>
            <person name="Batista Jda S."/>
            <person name="Ferro J.A."/>
            <person name="Ribeiro J.M."/>
            <person name="Fietto J.L."/>
            <person name="Dabbas K.M."/>
            <person name="Cerdeira L."/>
            <person name="Agnez-Lima L.F."/>
            <person name="Brocchi M."/>
            <person name="de Carvalho M.O."/>
            <person name="Teixeira Mde M."/>
            <person name="Diniz Maia Mde M."/>
            <person name="Goldman M.H."/>
            <person name="Cruz Schneider M.P."/>
            <person name="Felipe M.S."/>
            <person name="Hungria M."/>
            <person name="Nicolas M.F."/>
            <person name="Pereira M."/>
            <person name="Montes M.A."/>
            <person name="Cantao M.E."/>
            <person name="Vincentz M."/>
            <person name="Rafael M.S."/>
            <person name="Silverman N."/>
            <person name="Stoco P.H."/>
            <person name="Souza R.C."/>
            <person name="Vicentini R."/>
            <person name="Gazzinelli R.T."/>
            <person name="Neves Rde O."/>
            <person name="Silva R."/>
            <person name="Astolfi-Filho S."/>
            <person name="Maciel T.E."/>
            <person name="Urmenyi T.P."/>
            <person name="Tadei W.P."/>
            <person name="Camargo E.P."/>
            <person name="de Vasconcelos A.T."/>
        </authorList>
    </citation>
    <scope>NUCLEOTIDE SEQUENCE</scope>
</reference>
<dbReference type="EMBL" id="ADMH02000271">
    <property type="protein sequence ID" value="ETN67178.1"/>
    <property type="molecule type" value="Genomic_DNA"/>
</dbReference>
<accession>W5JV49</accession>
<dbReference type="GO" id="GO:0010256">
    <property type="term" value="P:endomembrane system organization"/>
    <property type="evidence" value="ECO:0007669"/>
    <property type="project" value="UniProtKB-ARBA"/>
</dbReference>
<dbReference type="GO" id="GO:0004725">
    <property type="term" value="F:protein tyrosine phosphatase activity"/>
    <property type="evidence" value="ECO:0007669"/>
    <property type="project" value="UniProtKB-EC"/>
</dbReference>
<evidence type="ECO:0000256" key="5">
    <source>
        <dbReference type="ARBA" id="ARBA00022912"/>
    </source>
</evidence>
<dbReference type="GO" id="GO:0005634">
    <property type="term" value="C:nucleus"/>
    <property type="evidence" value="ECO:0007669"/>
    <property type="project" value="TreeGrafter"/>
</dbReference>
<evidence type="ECO:0000313" key="12">
    <source>
        <dbReference type="Proteomes" id="UP000000673"/>
    </source>
</evidence>
<dbReference type="InterPro" id="IPR001763">
    <property type="entry name" value="Rhodanese-like_dom"/>
</dbReference>
<evidence type="ECO:0000256" key="2">
    <source>
        <dbReference type="ARBA" id="ARBA00013064"/>
    </source>
</evidence>
<feature type="compositionally biased region" description="Low complexity" evidence="8">
    <location>
        <begin position="492"/>
        <end position="516"/>
    </location>
</feature>
<dbReference type="PANTHER" id="PTHR10828">
    <property type="entry name" value="M-PHASE INDUCER PHOSPHATASE DUAL SPECIFICITY PHOSPHATASE CDC25"/>
    <property type="match status" value="1"/>
</dbReference>
<feature type="domain" description="Rhodanese" evidence="9">
    <location>
        <begin position="748"/>
        <end position="873"/>
    </location>
</feature>
<dbReference type="EnsemblMetazoa" id="ADAC001018-RA">
    <property type="protein sequence ID" value="ADAC001018-PA"/>
    <property type="gene ID" value="ADAC001018"/>
</dbReference>
<dbReference type="PROSITE" id="PS50206">
    <property type="entry name" value="RHODANESE_3"/>
    <property type="match status" value="1"/>
</dbReference>
<dbReference type="VEuPathDB" id="VectorBase:ADAC001018"/>
<feature type="compositionally biased region" description="Basic residues" evidence="8">
    <location>
        <begin position="19"/>
        <end position="28"/>
    </location>
</feature>
<dbReference type="GO" id="GO:0051301">
    <property type="term" value="P:cell division"/>
    <property type="evidence" value="ECO:0007669"/>
    <property type="project" value="UniProtKB-KW"/>
</dbReference>
<comment type="similarity">
    <text evidence="1">Belongs to the MPI phosphatase family.</text>
</comment>
<dbReference type="VEuPathDB" id="VectorBase:ADAR2_012294"/>
<dbReference type="Gene3D" id="3.40.250.10">
    <property type="entry name" value="Rhodanese-like domain"/>
    <property type="match status" value="1"/>
</dbReference>
<protein>
    <recommendedName>
        <fullName evidence="2">protein-tyrosine-phosphatase</fullName>
        <ecNumber evidence="2">3.1.3.48</ecNumber>
    </recommendedName>
</protein>
<feature type="region of interest" description="Disordered" evidence="8">
    <location>
        <begin position="13"/>
        <end position="33"/>
    </location>
</feature>
<reference evidence="10" key="2">
    <citation type="submission" date="2010-05" db="EMBL/GenBank/DDBJ databases">
        <authorList>
            <person name="Almeida L.G."/>
            <person name="Nicolas M.F."/>
            <person name="Souza R.C."/>
            <person name="Vasconcelos A.T.R."/>
        </authorList>
    </citation>
    <scope>NUCLEOTIDE SEQUENCE</scope>
</reference>
<feature type="region of interest" description="Disordered" evidence="8">
    <location>
        <begin position="484"/>
        <end position="517"/>
    </location>
</feature>
<feature type="region of interest" description="Disordered" evidence="8">
    <location>
        <begin position="239"/>
        <end position="278"/>
    </location>
</feature>
<feature type="compositionally biased region" description="Polar residues" evidence="8">
    <location>
        <begin position="789"/>
        <end position="807"/>
    </location>
</feature>
<keyword evidence="3" id="KW-0132">Cell division</keyword>
<dbReference type="HOGENOM" id="CLU_014464_3_2_1"/>
<dbReference type="GO" id="GO:0110032">
    <property type="term" value="P:positive regulation of G2/MI transition of meiotic cell cycle"/>
    <property type="evidence" value="ECO:0007669"/>
    <property type="project" value="TreeGrafter"/>
</dbReference>
<dbReference type="CDD" id="cd01530">
    <property type="entry name" value="Cdc25"/>
    <property type="match status" value="1"/>
</dbReference>
<dbReference type="SUPFAM" id="SSF52821">
    <property type="entry name" value="Rhodanese/Cell cycle control phosphatase"/>
    <property type="match status" value="1"/>
</dbReference>
<evidence type="ECO:0000259" key="9">
    <source>
        <dbReference type="PROSITE" id="PS50206"/>
    </source>
</evidence>
<dbReference type="GO" id="GO:0000086">
    <property type="term" value="P:G2/M transition of mitotic cell cycle"/>
    <property type="evidence" value="ECO:0007669"/>
    <property type="project" value="TreeGrafter"/>
</dbReference>
<dbReference type="GO" id="GO:0010971">
    <property type="term" value="P:positive regulation of G2/M transition of mitotic cell cycle"/>
    <property type="evidence" value="ECO:0007669"/>
    <property type="project" value="TreeGrafter"/>
</dbReference>
<evidence type="ECO:0000256" key="6">
    <source>
        <dbReference type="ARBA" id="ARBA00023306"/>
    </source>
</evidence>
<dbReference type="GO" id="GO:0005737">
    <property type="term" value="C:cytoplasm"/>
    <property type="evidence" value="ECO:0007669"/>
    <property type="project" value="TreeGrafter"/>
</dbReference>
<evidence type="ECO:0000256" key="4">
    <source>
        <dbReference type="ARBA" id="ARBA00022801"/>
    </source>
</evidence>
<dbReference type="AlphaFoldDB" id="W5JV49"/>
<organism evidence="10">
    <name type="scientific">Anopheles darlingi</name>
    <name type="common">Mosquito</name>
    <dbReference type="NCBI Taxonomy" id="43151"/>
    <lineage>
        <taxon>Eukaryota</taxon>
        <taxon>Metazoa</taxon>
        <taxon>Ecdysozoa</taxon>
        <taxon>Arthropoda</taxon>
        <taxon>Hexapoda</taxon>
        <taxon>Insecta</taxon>
        <taxon>Pterygota</taxon>
        <taxon>Neoptera</taxon>
        <taxon>Endopterygota</taxon>
        <taxon>Diptera</taxon>
        <taxon>Nematocera</taxon>
        <taxon>Culicoidea</taxon>
        <taxon>Culicidae</taxon>
        <taxon>Anophelinae</taxon>
        <taxon>Anopheles</taxon>
    </lineage>
</organism>
<evidence type="ECO:0000313" key="10">
    <source>
        <dbReference type="EMBL" id="ETN67178.1"/>
    </source>
</evidence>
<keyword evidence="12" id="KW-1185">Reference proteome</keyword>
<sequence length="919" mass="101558">MIMMIMMMRIERDHPAPQNRRKTDHKLRKTEQSRDWKEVGEQEDRWFKDVGDPYAVVRVYQKWRPVAGAASFLTQILAVDEKRTRILQHHILHGMCHMTHWFGFAAPEQKDIQQQILGRLGPERKGKGAPKDRSWFSGSDPVTALSTVTTCSISRTNSLDKAALIIRTESVSARKFPANMPTGMAAGQSVIRCPMHDCNNCTLSLFIISSKRAIIIMFIDENLDFDIVECTSRFTLNSAGRSPATRRAEQRQRSVQRRARANPLRMIHDDGKLFGSPSKEALPSEELSFYQSHSPQQSPRPCSPCTICPEEDALMGELLPSESNTPNKHQPILQHVVVAVVDGDANRSTNTTTLTSSSTSTTSTAVSASAIGVLGYNRVRRPLEDHDTNSMDSGYGASVLNDGGVLGSSLGGGTGITGVGGGASAGLMKGHSMFRFATSSSSGSMSRHSSSSPSSRRLLSSLSSGSMESMDDLELFDMEAMQDEELSSGRLQQHQQQKQHFLHQQSAQQHQQQQQQLPEAGGMLLPSGLNTLICGTIKTTKTMTTPELKRPFVRRCLSLTENTNNKLNNMQSGTGSPAAGTNHPLIPSLIIGTPTQMKTPEQRFGRRLIAIEDQENCNLTPFSSRSTTTEGMARCFKRPEPPGVSPVQSKRCKTIDGSPKLALSSVLDSPSRTTVPVVMLKKPVYQKSISMNDAQIMSALSRSSSEPDLIGDFSKSYVLPLMEGQHRDLKSISGDTMARLLRGEFRDKVASFKIIDCRYPYEFDGGHIRGAKNLYTQEQIIEELINGNKTESANGSSTTDGGQQDGSATGVRRNIIVFHCEFSSERGPKLSRFLRNHDRIINSDSYPALHYPEIYLLHGGYKEFFKAHATLCDPIAYRPMLDPEFGDAYRHFRAKSRSWSGDGSTCTVKATKTRSRLVL</sequence>
<dbReference type="EC" id="3.1.3.48" evidence="2"/>
<comment type="catalytic activity">
    <reaction evidence="7">
        <text>O-phospho-L-tyrosyl-[protein] + H2O = L-tyrosyl-[protein] + phosphate</text>
        <dbReference type="Rhea" id="RHEA:10684"/>
        <dbReference type="Rhea" id="RHEA-COMP:10136"/>
        <dbReference type="Rhea" id="RHEA-COMP:20101"/>
        <dbReference type="ChEBI" id="CHEBI:15377"/>
        <dbReference type="ChEBI" id="CHEBI:43474"/>
        <dbReference type="ChEBI" id="CHEBI:46858"/>
        <dbReference type="ChEBI" id="CHEBI:61978"/>
        <dbReference type="EC" id="3.1.3.48"/>
    </reaction>
</comment>
<dbReference type="InterPro" id="IPR036873">
    <property type="entry name" value="Rhodanese-like_dom_sf"/>
</dbReference>
<keyword evidence="5" id="KW-0904">Protein phosphatase</keyword>
<feature type="region of interest" description="Disordered" evidence="8">
    <location>
        <begin position="789"/>
        <end position="808"/>
    </location>
</feature>
<dbReference type="Proteomes" id="UP000000673">
    <property type="component" value="Unassembled WGS sequence"/>
</dbReference>
<dbReference type="InterPro" id="IPR000751">
    <property type="entry name" value="MPI_Phosphatase"/>
</dbReference>
<gene>
    <name evidence="10" type="ORF">AND_001018</name>
</gene>
<dbReference type="SMART" id="SM00450">
    <property type="entry name" value="RHOD"/>
    <property type="match status" value="1"/>
</dbReference>
<dbReference type="FunFam" id="3.40.250.10:FF:000036">
    <property type="entry name" value="M-phase inducer phosphatase"/>
    <property type="match status" value="1"/>
</dbReference>
<dbReference type="eggNOG" id="KOG3772">
    <property type="taxonomic scope" value="Eukaryota"/>
</dbReference>
<evidence type="ECO:0000256" key="7">
    <source>
        <dbReference type="ARBA" id="ARBA00051722"/>
    </source>
</evidence>
<dbReference type="OMA" id="LICGTIK"/>
<dbReference type="STRING" id="43151.W5JV49"/>
<dbReference type="PRINTS" id="PR00716">
    <property type="entry name" value="MPIPHPHTASE"/>
</dbReference>
<proteinExistence type="inferred from homology"/>
<dbReference type="FunCoup" id="W5JV49">
    <property type="interactions" value="430"/>
</dbReference>
<dbReference type="GO" id="GO:0009794">
    <property type="term" value="P:regulation of mitotic cell cycle, embryonic"/>
    <property type="evidence" value="ECO:0007669"/>
    <property type="project" value="UniProtKB-ARBA"/>
</dbReference>
<reference evidence="11" key="4">
    <citation type="submission" date="2015-06" db="UniProtKB">
        <authorList>
            <consortium name="EnsemblMetazoa"/>
        </authorList>
    </citation>
    <scope>IDENTIFICATION</scope>
</reference>
<dbReference type="PANTHER" id="PTHR10828:SF76">
    <property type="entry name" value="M-PHASE INDUCER PHOSPHATASE"/>
    <property type="match status" value="1"/>
</dbReference>
<reference evidence="10 12" key="1">
    <citation type="journal article" date="2010" name="BMC Genomics">
        <title>Combination of measures distinguishes pre-miRNAs from other stem-loops in the genome of the newly sequenced Anopheles darlingi.</title>
        <authorList>
            <person name="Mendes N.D."/>
            <person name="Freitas A.T."/>
            <person name="Vasconcelos A.T."/>
            <person name="Sagot M.F."/>
        </authorList>
    </citation>
    <scope>NUCLEOTIDE SEQUENCE</scope>
</reference>
<evidence type="ECO:0000256" key="1">
    <source>
        <dbReference type="ARBA" id="ARBA00011065"/>
    </source>
</evidence>
<feature type="compositionally biased region" description="Low complexity" evidence="8">
    <location>
        <begin position="439"/>
        <end position="464"/>
    </location>
</feature>
<name>W5JV49_ANODA</name>
<dbReference type="Pfam" id="PF00581">
    <property type="entry name" value="Rhodanese"/>
    <property type="match status" value="1"/>
</dbReference>
<evidence type="ECO:0000256" key="3">
    <source>
        <dbReference type="ARBA" id="ARBA00022618"/>
    </source>
</evidence>
<feature type="region of interest" description="Disordered" evidence="8">
    <location>
        <begin position="438"/>
        <end position="464"/>
    </location>
</feature>
<dbReference type="GO" id="GO:0032502">
    <property type="term" value="P:developmental process"/>
    <property type="evidence" value="ECO:0007669"/>
    <property type="project" value="UniProtKB-ARBA"/>
</dbReference>
<evidence type="ECO:0000256" key="8">
    <source>
        <dbReference type="SAM" id="MobiDB-lite"/>
    </source>
</evidence>
<keyword evidence="6" id="KW-0131">Cell cycle</keyword>